<evidence type="ECO:0000256" key="3">
    <source>
        <dbReference type="ARBA" id="ARBA00022694"/>
    </source>
</evidence>
<comment type="caution">
    <text evidence="10">The sequence shown here is derived from an EMBL/GenBank/DDBJ whole genome shotgun (WGS) entry which is preliminary data.</text>
</comment>
<proteinExistence type="inferred from homology"/>
<dbReference type="InterPro" id="IPR020103">
    <property type="entry name" value="PsdUridine_synth_cat_dom_sf"/>
</dbReference>
<evidence type="ECO:0000256" key="4">
    <source>
        <dbReference type="ARBA" id="ARBA00023235"/>
    </source>
</evidence>
<keyword evidence="3" id="KW-0819">tRNA processing</keyword>
<protein>
    <recommendedName>
        <fullName evidence="2">tRNA pseudouridine(55) synthase</fullName>
        <ecNumber evidence="2">5.4.99.25</ecNumber>
    </recommendedName>
    <alternativeName>
        <fullName evidence="7">tRNA pseudouridine 55 synthase</fullName>
    </alternativeName>
    <alternativeName>
        <fullName evidence="5">tRNA pseudouridylate synthase</fullName>
    </alternativeName>
    <alternativeName>
        <fullName evidence="6">tRNA-uridine isomerase</fullName>
    </alternativeName>
</protein>
<dbReference type="Pfam" id="PF21237">
    <property type="entry name" value="Pus10_N_euk"/>
    <property type="match status" value="1"/>
</dbReference>
<gene>
    <name evidence="10" type="ORF">NDU88_008279</name>
</gene>
<evidence type="ECO:0000313" key="11">
    <source>
        <dbReference type="Proteomes" id="UP001066276"/>
    </source>
</evidence>
<accession>A0AAV7RU69</accession>
<name>A0AAV7RU69_PLEWA</name>
<dbReference type="InterPro" id="IPR048742">
    <property type="entry name" value="Pus10_N_euk"/>
</dbReference>
<evidence type="ECO:0000313" key="10">
    <source>
        <dbReference type="EMBL" id="KAJ1155550.1"/>
    </source>
</evidence>
<dbReference type="Proteomes" id="UP001066276">
    <property type="component" value="Chromosome 5"/>
</dbReference>
<dbReference type="FunFam" id="3.30.70.2510:FF:000001">
    <property type="entry name" value="tRNA pseudouridine synthase Pus10"/>
    <property type="match status" value="1"/>
</dbReference>
<dbReference type="Gene3D" id="1.10.10.2050">
    <property type="match status" value="1"/>
</dbReference>
<organism evidence="10 11">
    <name type="scientific">Pleurodeles waltl</name>
    <name type="common">Iberian ribbed newt</name>
    <dbReference type="NCBI Taxonomy" id="8319"/>
    <lineage>
        <taxon>Eukaryota</taxon>
        <taxon>Metazoa</taxon>
        <taxon>Chordata</taxon>
        <taxon>Craniata</taxon>
        <taxon>Vertebrata</taxon>
        <taxon>Euteleostomi</taxon>
        <taxon>Amphibia</taxon>
        <taxon>Batrachia</taxon>
        <taxon>Caudata</taxon>
        <taxon>Salamandroidea</taxon>
        <taxon>Salamandridae</taxon>
        <taxon>Pleurodelinae</taxon>
        <taxon>Pleurodeles</taxon>
    </lineage>
</organism>
<evidence type="ECO:0000256" key="7">
    <source>
        <dbReference type="ARBA" id="ARBA00083669"/>
    </source>
</evidence>
<dbReference type="SUPFAM" id="SSF55120">
    <property type="entry name" value="Pseudouridine synthase"/>
    <property type="match status" value="1"/>
</dbReference>
<reference evidence="10" key="1">
    <citation type="journal article" date="2022" name="bioRxiv">
        <title>Sequencing and chromosome-scale assembly of the giantPleurodeles waltlgenome.</title>
        <authorList>
            <person name="Brown T."/>
            <person name="Elewa A."/>
            <person name="Iarovenko S."/>
            <person name="Subramanian E."/>
            <person name="Araus A.J."/>
            <person name="Petzold A."/>
            <person name="Susuki M."/>
            <person name="Suzuki K.-i.T."/>
            <person name="Hayashi T."/>
            <person name="Toyoda A."/>
            <person name="Oliveira C."/>
            <person name="Osipova E."/>
            <person name="Leigh N.D."/>
            <person name="Simon A."/>
            <person name="Yun M.H."/>
        </authorList>
    </citation>
    <scope>NUCLEOTIDE SEQUENCE</scope>
    <source>
        <strain evidence="10">20211129_DDA</strain>
        <tissue evidence="10">Liver</tissue>
    </source>
</reference>
<dbReference type="Gene3D" id="3.30.70.2510">
    <property type="match status" value="1"/>
</dbReference>
<evidence type="ECO:0000259" key="9">
    <source>
        <dbReference type="Pfam" id="PF21238"/>
    </source>
</evidence>
<dbReference type="EC" id="5.4.99.25" evidence="2"/>
<sequence>MSGTCPRCVLRFCGVATQAQYTSSYKDLALDLQAFLTPHQGLEQCLKDEGETDGPPCKKIRCESTEEATCDETTSSAACSPVVDKNNLAKNNHQQTCNICLGILQEFCEVDFVKKVRLKVESTGHEFKSFVLSVSLPPQLSVREHAVWLLVKKEMGKLGLTLQKEDIVQVKEAYKWIIHPMFTDALGVQVDPKSEFEVSVVFAHPETDGDCHFLATKCPDCFKPTKNKLSVFTRMAVLKALERINDEDFHKQFPCLPCPPKTSCEVVEIQCTHAAIFVAGRYNKFSRNLPQTPWILDGKRKMESSVEELILEPLIAVFKPDSFNFSSSGREDVDVRTLGKGRPFAVELVNPHKVQLSTSEVKEIQQKINTSSDKIKVRDLQVVTRDAVAHMKVGEEEKTKCYSALVWTEKSIQKEDIVFLDDLKELKLDQKTPLRVLHRRPLAVRIRVIHTMKTEYVNEHHFRLYLKTQAGTYIKEFVHGDFGRTTPNLGSLMKTTADILQLDVESVDVDWPPALDD</sequence>
<evidence type="ECO:0000259" key="8">
    <source>
        <dbReference type="Pfam" id="PF21237"/>
    </source>
</evidence>
<dbReference type="GO" id="GO:0160148">
    <property type="term" value="F:tRNA pseudouridine(55) synthase activity"/>
    <property type="evidence" value="ECO:0007669"/>
    <property type="project" value="UniProtKB-EC"/>
</dbReference>
<evidence type="ECO:0000256" key="6">
    <source>
        <dbReference type="ARBA" id="ARBA00079393"/>
    </source>
</evidence>
<evidence type="ECO:0000256" key="1">
    <source>
        <dbReference type="ARBA" id="ARBA00009652"/>
    </source>
</evidence>
<dbReference type="EMBL" id="JANPWB010000009">
    <property type="protein sequence ID" value="KAJ1155550.1"/>
    <property type="molecule type" value="Genomic_DNA"/>
</dbReference>
<dbReference type="PANTHER" id="PTHR21568:SF0">
    <property type="entry name" value="TRNA PSEUDOURIDINE SYNTHASE PUS10"/>
    <property type="match status" value="1"/>
</dbReference>
<evidence type="ECO:0000256" key="2">
    <source>
        <dbReference type="ARBA" id="ARBA00012787"/>
    </source>
</evidence>
<dbReference type="GO" id="GO:0031119">
    <property type="term" value="P:tRNA pseudouridine synthesis"/>
    <property type="evidence" value="ECO:0007669"/>
    <property type="project" value="UniProtKB-ARBA"/>
</dbReference>
<dbReference type="AlphaFoldDB" id="A0AAV7RU69"/>
<keyword evidence="11" id="KW-1185">Reference proteome</keyword>
<dbReference type="FunFam" id="3.30.70.3190:FF:000001">
    <property type="entry name" value="tRNA pseudouridine synthase Pus10"/>
    <property type="match status" value="1"/>
</dbReference>
<evidence type="ECO:0000256" key="5">
    <source>
        <dbReference type="ARBA" id="ARBA00075270"/>
    </source>
</evidence>
<feature type="domain" description="Pus10-like C-terminal" evidence="9">
    <location>
        <begin position="277"/>
        <end position="508"/>
    </location>
</feature>
<dbReference type="PANTHER" id="PTHR21568">
    <property type="entry name" value="TRNA PSEUDOURIDINE SYNTHASE PUS10"/>
    <property type="match status" value="1"/>
</dbReference>
<dbReference type="GO" id="GO:0003723">
    <property type="term" value="F:RNA binding"/>
    <property type="evidence" value="ECO:0007669"/>
    <property type="project" value="InterPro"/>
</dbReference>
<comment type="similarity">
    <text evidence="1">Belongs to the pseudouridine synthase Pus10 family.</text>
</comment>
<dbReference type="InterPro" id="IPR039894">
    <property type="entry name" value="Pus10-like"/>
</dbReference>
<keyword evidence="4" id="KW-0413">Isomerase</keyword>
<feature type="domain" description="Pus10 N-terminal eukaryotes" evidence="8">
    <location>
        <begin position="97"/>
        <end position="271"/>
    </location>
</feature>
<dbReference type="InterPro" id="IPR048741">
    <property type="entry name" value="Pus10-like_C"/>
</dbReference>
<dbReference type="Gene3D" id="3.30.70.3190">
    <property type="match status" value="1"/>
</dbReference>
<dbReference type="NCBIfam" id="TIGR01213">
    <property type="entry name" value="pseudo_Pus10arc"/>
    <property type="match status" value="1"/>
</dbReference>
<dbReference type="Pfam" id="PF21238">
    <property type="entry name" value="Pus10_C"/>
    <property type="match status" value="1"/>
</dbReference>